<keyword evidence="3" id="KW-0997">Cell inner membrane</keyword>
<reference evidence="10" key="1">
    <citation type="submission" date="2023-08" db="EMBL/GenBank/DDBJ databases">
        <title>WGS of pathogenic bacterial species, Los Angeles County Public Health Laboratories.</title>
        <authorList>
            <person name="Garrigues J.M."/>
            <person name="Green N.M."/>
        </authorList>
    </citation>
    <scope>NUCLEOTIDE SEQUENCE</scope>
    <source>
        <strain evidence="10">LACPHL-BACT-2023-00068</strain>
    </source>
</reference>
<protein>
    <submittedName>
        <fullName evidence="10">Hok/Gef family protein</fullName>
    </submittedName>
    <submittedName>
        <fullName evidence="9">Type I toxin-antitoxin system Hok family toxin</fullName>
    </submittedName>
</protein>
<reference evidence="9" key="2">
    <citation type="submission" date="2024-02" db="EMBL/GenBank/DDBJ databases">
        <authorList>
            <consortium name="Clinical and Environmental Microbiology Branch: Whole genome sequencing antimicrobial resistance pathogens in the healthcare setting"/>
        </authorList>
    </citation>
    <scope>NUCLEOTIDE SEQUENCE</scope>
    <source>
        <strain evidence="9">2021DK-00143</strain>
    </source>
</reference>
<dbReference type="InterPro" id="IPR018084">
    <property type="entry name" value="Hok/gef_toxin_CS"/>
</dbReference>
<sequence length="49" mass="5757">MSRKLLYSLVVVCLTLLVFTWMVRDSLCEVRINQGNTEFAAFLNYEGRR</sequence>
<evidence type="ECO:0000313" key="10">
    <source>
        <dbReference type="EMBL" id="MDQ2311610.1"/>
    </source>
</evidence>
<dbReference type="InterPro" id="IPR000021">
    <property type="entry name" value="Hok/gef_toxin"/>
</dbReference>
<evidence type="ECO:0000256" key="6">
    <source>
        <dbReference type="ARBA" id="ARBA00022989"/>
    </source>
</evidence>
<dbReference type="Proteomes" id="UP001236270">
    <property type="component" value="Unassembled WGS sequence"/>
</dbReference>
<comment type="subcellular location">
    <subcellularLocation>
        <location evidence="1 8">Cell inner membrane</location>
        <topology evidence="1 8">Single-pass membrane protein</topology>
    </subcellularLocation>
</comment>
<evidence type="ECO:0000256" key="5">
    <source>
        <dbReference type="ARBA" id="ARBA00022692"/>
    </source>
</evidence>
<accession>A0AAI9GKM5</accession>
<dbReference type="AlphaFoldDB" id="A0AAI9GKM5"/>
<keyword evidence="5" id="KW-0812">Transmembrane</keyword>
<evidence type="ECO:0000256" key="1">
    <source>
        <dbReference type="ARBA" id="ARBA00004377"/>
    </source>
</evidence>
<keyword evidence="6" id="KW-1133">Transmembrane helix</keyword>
<dbReference type="GO" id="GO:0005886">
    <property type="term" value="C:plasma membrane"/>
    <property type="evidence" value="ECO:0007669"/>
    <property type="project" value="UniProtKB-SubCell"/>
</dbReference>
<dbReference type="Pfam" id="PF01848">
    <property type="entry name" value="HOK_GEF"/>
    <property type="match status" value="1"/>
</dbReference>
<dbReference type="EMBL" id="ABLOKC030000020">
    <property type="protein sequence ID" value="EML1472652.1"/>
    <property type="molecule type" value="Genomic_DNA"/>
</dbReference>
<evidence type="ECO:0000256" key="2">
    <source>
        <dbReference type="ARBA" id="ARBA00022475"/>
    </source>
</evidence>
<dbReference type="PROSITE" id="PS00556">
    <property type="entry name" value="HOK_GEF"/>
    <property type="match status" value="1"/>
</dbReference>
<dbReference type="PRINTS" id="PR00281">
    <property type="entry name" value="HOKGEFTOXIC"/>
</dbReference>
<name>A0AAI9GKM5_PLUGE</name>
<comment type="caution">
    <text evidence="9">The sequence shown here is derived from an EMBL/GenBank/DDBJ whole genome shotgun (WGS) entry which is preliminary data.</text>
</comment>
<gene>
    <name evidence="9" type="ORF">QEG54_003420</name>
    <name evidence="10" type="ORF">RBJ30_21300</name>
</gene>
<dbReference type="EMBL" id="JAVDNV010000018">
    <property type="protein sequence ID" value="MDQ2311610.1"/>
    <property type="molecule type" value="Genomic_DNA"/>
</dbReference>
<evidence type="ECO:0000256" key="4">
    <source>
        <dbReference type="ARBA" id="ARBA00022649"/>
    </source>
</evidence>
<evidence type="ECO:0000256" key="8">
    <source>
        <dbReference type="RuleBase" id="RU221113"/>
    </source>
</evidence>
<keyword evidence="4" id="KW-1277">Toxin-antitoxin system</keyword>
<dbReference type="RefSeq" id="WP_045290577.1">
    <property type="nucleotide sequence ID" value="NZ_CACVCI010000001.1"/>
</dbReference>
<proteinExistence type="inferred from homology"/>
<evidence type="ECO:0000256" key="7">
    <source>
        <dbReference type="ARBA" id="ARBA00023136"/>
    </source>
</evidence>
<comment type="similarity">
    <text evidence="8">Belongs to the hok/gef family.</text>
</comment>
<organism evidence="9">
    <name type="scientific">Pluralibacter gergoviae</name>
    <name type="common">Enterobacter gergoviae</name>
    <dbReference type="NCBI Taxonomy" id="61647"/>
    <lineage>
        <taxon>Bacteria</taxon>
        <taxon>Pseudomonadati</taxon>
        <taxon>Pseudomonadota</taxon>
        <taxon>Gammaproteobacteria</taxon>
        <taxon>Enterobacterales</taxon>
        <taxon>Enterobacteriaceae</taxon>
        <taxon>Pluralibacter</taxon>
    </lineage>
</organism>
<keyword evidence="2" id="KW-1003">Cell membrane</keyword>
<dbReference type="GeneID" id="61386446"/>
<keyword evidence="7" id="KW-0472">Membrane</keyword>
<evidence type="ECO:0000256" key="3">
    <source>
        <dbReference type="ARBA" id="ARBA00022519"/>
    </source>
</evidence>
<evidence type="ECO:0000313" key="9">
    <source>
        <dbReference type="EMBL" id="EML1472652.1"/>
    </source>
</evidence>